<dbReference type="Gene3D" id="3.40.250.10">
    <property type="entry name" value="Rhodanese-like domain"/>
    <property type="match status" value="2"/>
</dbReference>
<gene>
    <name evidence="2" type="ordered locus">TOL2_C28060</name>
</gene>
<evidence type="ECO:0000313" key="3">
    <source>
        <dbReference type="Proteomes" id="UP000007347"/>
    </source>
</evidence>
<dbReference type="KEGG" id="dto:TOL2_C28060"/>
<dbReference type="InterPro" id="IPR001763">
    <property type="entry name" value="Rhodanese-like_dom"/>
</dbReference>
<dbReference type="PROSITE" id="PS50206">
    <property type="entry name" value="RHODANESE_3"/>
    <property type="match status" value="2"/>
</dbReference>
<feature type="domain" description="Rhodanese" evidence="1">
    <location>
        <begin position="1"/>
        <end position="29"/>
    </location>
</feature>
<evidence type="ECO:0000313" key="2">
    <source>
        <dbReference type="EMBL" id="CCK80966.1"/>
    </source>
</evidence>
<dbReference type="HOGENOM" id="CLU_1913716_0_0_7"/>
<dbReference type="EMBL" id="FO203503">
    <property type="protein sequence ID" value="CCK80966.1"/>
    <property type="molecule type" value="Genomic_DNA"/>
</dbReference>
<dbReference type="SUPFAM" id="SSF52821">
    <property type="entry name" value="Rhodanese/Cell cycle control phosphatase"/>
    <property type="match status" value="2"/>
</dbReference>
<dbReference type="Proteomes" id="UP000007347">
    <property type="component" value="Chromosome"/>
</dbReference>
<sequence length="132" mass="15166">MAVENGYKNVYWMRDGINGWKKAGFPIVGDQKLLEDLISLNKTDFAQLVIAEKEARNLKNCTFVDFRDKTKFDKHHVKDANHVDYSDMFSKPMMEELNKSNSLVIIHDVPEVAGVIAATLKLMDYPDIYILQ</sequence>
<dbReference type="Pfam" id="PF00581">
    <property type="entry name" value="Rhodanese"/>
    <property type="match status" value="1"/>
</dbReference>
<feature type="domain" description="Rhodanese" evidence="1">
    <location>
        <begin position="57"/>
        <end position="131"/>
    </location>
</feature>
<organism evidence="2 3">
    <name type="scientific">Desulfobacula toluolica (strain DSM 7467 / Tol2)</name>
    <dbReference type="NCBI Taxonomy" id="651182"/>
    <lineage>
        <taxon>Bacteria</taxon>
        <taxon>Pseudomonadati</taxon>
        <taxon>Thermodesulfobacteriota</taxon>
        <taxon>Desulfobacteria</taxon>
        <taxon>Desulfobacterales</taxon>
        <taxon>Desulfobacteraceae</taxon>
        <taxon>Desulfobacula</taxon>
    </lineage>
</organism>
<protein>
    <submittedName>
        <fullName evidence="2">Uncharacterized protein, related to rhodanese</fullName>
    </submittedName>
</protein>
<reference evidence="2 3" key="1">
    <citation type="journal article" date="2013" name="Environ. Microbiol.">
        <title>Complete genome, catabolic sub-proteomes and key-metabolites of Desulfobacula toluolica Tol2, a marine, aromatic compound-degrading, sulfate-reducing bacterium.</title>
        <authorList>
            <person name="Wohlbrand L."/>
            <person name="Jacob J.H."/>
            <person name="Kube M."/>
            <person name="Mussmann M."/>
            <person name="Jarling R."/>
            <person name="Beck A."/>
            <person name="Amann R."/>
            <person name="Wilkes H."/>
            <person name="Reinhardt R."/>
            <person name="Rabus R."/>
        </authorList>
    </citation>
    <scope>NUCLEOTIDE SEQUENCE [LARGE SCALE GENOMIC DNA]</scope>
    <source>
        <strain evidence="3">DSM 7467 / Tol2</strain>
    </source>
</reference>
<dbReference type="AlphaFoldDB" id="K0NHX4"/>
<dbReference type="InterPro" id="IPR036873">
    <property type="entry name" value="Rhodanese-like_dom_sf"/>
</dbReference>
<name>K0NHX4_DESTT</name>
<proteinExistence type="predicted"/>
<dbReference type="CDD" id="cd00158">
    <property type="entry name" value="RHOD"/>
    <property type="match status" value="1"/>
</dbReference>
<evidence type="ECO:0000259" key="1">
    <source>
        <dbReference type="PROSITE" id="PS50206"/>
    </source>
</evidence>
<keyword evidence="3" id="KW-1185">Reference proteome</keyword>
<accession>K0NHX4</accession>
<dbReference type="STRING" id="651182.TOL2_C28060"/>